<dbReference type="EMBL" id="CP109491">
    <property type="protein sequence ID" value="WUX41854.1"/>
    <property type="molecule type" value="Genomic_DNA"/>
</dbReference>
<proteinExistence type="predicted"/>
<gene>
    <name evidence="2" type="ORF">OG367_39030</name>
</gene>
<feature type="compositionally biased region" description="Basic and acidic residues" evidence="1">
    <location>
        <begin position="171"/>
        <end position="181"/>
    </location>
</feature>
<protein>
    <submittedName>
        <fullName evidence="2">Uncharacterized protein</fullName>
    </submittedName>
</protein>
<feature type="region of interest" description="Disordered" evidence="1">
    <location>
        <begin position="171"/>
        <end position="194"/>
    </location>
</feature>
<keyword evidence="3" id="KW-1185">Reference proteome</keyword>
<evidence type="ECO:0000313" key="3">
    <source>
        <dbReference type="Proteomes" id="UP001431926"/>
    </source>
</evidence>
<dbReference type="RefSeq" id="WP_097968281.1">
    <property type="nucleotide sequence ID" value="NZ_CP108693.1"/>
</dbReference>
<dbReference type="Proteomes" id="UP001431926">
    <property type="component" value="Chromosome"/>
</dbReference>
<name>A0ABZ1ZX03_STRAQ</name>
<evidence type="ECO:0000313" key="2">
    <source>
        <dbReference type="EMBL" id="WUX41854.1"/>
    </source>
</evidence>
<sequence>MEIEYIKRRRHGQEWNRMRVRDGGAATPGGLLRLVMRLTLRARRHAGEEDCQKLWIYLQTSAVPQVRASSNFLSAPFSQRFTARHGILGEDGEPLILHYRRLRKTYKAEFYRLTRGQLPLLASGHSPEVAAAHYADIPALRPVHEAAVADGLTQAFDDAVRLTVLAPQREAELAGTPERRRTSSGSVRRPRVGC</sequence>
<organism evidence="2 3">
    <name type="scientific">Streptomyces anulatus</name>
    <name type="common">Streptomyces chrysomallus</name>
    <dbReference type="NCBI Taxonomy" id="1892"/>
    <lineage>
        <taxon>Bacteria</taxon>
        <taxon>Bacillati</taxon>
        <taxon>Actinomycetota</taxon>
        <taxon>Actinomycetes</taxon>
        <taxon>Kitasatosporales</taxon>
        <taxon>Streptomycetaceae</taxon>
        <taxon>Streptomyces</taxon>
    </lineage>
</organism>
<accession>A0ABZ1ZX03</accession>
<evidence type="ECO:0000256" key="1">
    <source>
        <dbReference type="SAM" id="MobiDB-lite"/>
    </source>
</evidence>
<reference evidence="2" key="1">
    <citation type="submission" date="2022-10" db="EMBL/GenBank/DDBJ databases">
        <title>The complete genomes of actinobacterial strains from the NBC collection.</title>
        <authorList>
            <person name="Joergensen T.S."/>
            <person name="Alvarez Arevalo M."/>
            <person name="Sterndorff E.B."/>
            <person name="Faurdal D."/>
            <person name="Vuksanovic O."/>
            <person name="Mourched A.-S."/>
            <person name="Charusanti P."/>
            <person name="Shaw S."/>
            <person name="Blin K."/>
            <person name="Weber T."/>
        </authorList>
    </citation>
    <scope>NUCLEOTIDE SEQUENCE</scope>
    <source>
        <strain evidence="2">NBC_01436</strain>
    </source>
</reference>